<accession>A0AAD6VH31</accession>
<evidence type="ECO:0000313" key="2">
    <source>
        <dbReference type="EMBL" id="KAJ7211238.1"/>
    </source>
</evidence>
<reference evidence="2" key="1">
    <citation type="submission" date="2023-03" db="EMBL/GenBank/DDBJ databases">
        <title>Massive genome expansion in bonnet fungi (Mycena s.s.) driven by repeated elements and novel gene families across ecological guilds.</title>
        <authorList>
            <consortium name="Lawrence Berkeley National Laboratory"/>
            <person name="Harder C.B."/>
            <person name="Miyauchi S."/>
            <person name="Viragh M."/>
            <person name="Kuo A."/>
            <person name="Thoen E."/>
            <person name="Andreopoulos B."/>
            <person name="Lu D."/>
            <person name="Skrede I."/>
            <person name="Drula E."/>
            <person name="Henrissat B."/>
            <person name="Morin E."/>
            <person name="Kohler A."/>
            <person name="Barry K."/>
            <person name="LaButti K."/>
            <person name="Morin E."/>
            <person name="Salamov A."/>
            <person name="Lipzen A."/>
            <person name="Mereny Z."/>
            <person name="Hegedus B."/>
            <person name="Baldrian P."/>
            <person name="Stursova M."/>
            <person name="Weitz H."/>
            <person name="Taylor A."/>
            <person name="Grigoriev I.V."/>
            <person name="Nagy L.G."/>
            <person name="Martin F."/>
            <person name="Kauserud H."/>
        </authorList>
    </citation>
    <scope>NUCLEOTIDE SEQUENCE</scope>
    <source>
        <strain evidence="2">9144</strain>
    </source>
</reference>
<dbReference type="AlphaFoldDB" id="A0AAD6VH31"/>
<sequence>MTYLLRIGGYRRLFTAFPTIRVLHLSTYRTCQNHLEFKAHNESLVDCVQKEQFAAAERLRVHLASAFAPIEPHPVYERAALAQIRRPGKQDLEAFLMWLHLVPDNENPSRVEKGPLTKTRNVLFRTGSPARNLLLITEFSLVCAAKGYGQLVWDDLVFLIGRFQHAQKAVDFFLAFESALLQYYAKYYPGQVEHIVNRQRHLLVMLCCDAGWLEEAVQVVKDSSAYRIKQAGERLIGLLRARGDVASVALVKKCLSKSTSDIDPGNGLQRKPSTVQLFSTSTESREVAHSFYSTRSIIEGSKTLRSRTWIASKLRQVKNLLSQRSLVHFRPPGSELHSIMAHYDACKGYRRGLITLQKRALSASDPCSYTWLCKEMFYLHESRKYADIVALFGLNFRTDFLPPKPWQTVRETAAPSEPSRIAHTVPTKLEILPADAWVVWNALVRLSVFTATPLPVLQTLHHSVVHYSSTLTDRQFRAYPTSYTTVFRSIIWAYGEIGEVDRAVATTRDVNLIGKLHPSNVGLLDELAAVHARSSNVAAATRLLTSLEEIGPRLATYGVMMDAYLHAGLADEALQLERRMKQKCAYVPGVNWRMDATLSKLAALRAEEDALDPELP</sequence>
<gene>
    <name evidence="2" type="ORF">GGX14DRAFT_449577</name>
</gene>
<dbReference type="Gene3D" id="1.25.40.10">
    <property type="entry name" value="Tetratricopeptide repeat domain"/>
    <property type="match status" value="1"/>
</dbReference>
<protein>
    <recommendedName>
        <fullName evidence="4">Pentatricopeptide repeat protein</fullName>
    </recommendedName>
</protein>
<dbReference type="InterPro" id="IPR011990">
    <property type="entry name" value="TPR-like_helical_dom_sf"/>
</dbReference>
<keyword evidence="3" id="KW-1185">Reference proteome</keyword>
<dbReference type="PROSITE" id="PS51375">
    <property type="entry name" value="PPR"/>
    <property type="match status" value="1"/>
</dbReference>
<evidence type="ECO:0008006" key="4">
    <source>
        <dbReference type="Google" id="ProtNLM"/>
    </source>
</evidence>
<feature type="repeat" description="PPR" evidence="1">
    <location>
        <begin position="553"/>
        <end position="583"/>
    </location>
</feature>
<comment type="caution">
    <text evidence="2">The sequence shown here is derived from an EMBL/GenBank/DDBJ whole genome shotgun (WGS) entry which is preliminary data.</text>
</comment>
<organism evidence="2 3">
    <name type="scientific">Mycena pura</name>
    <dbReference type="NCBI Taxonomy" id="153505"/>
    <lineage>
        <taxon>Eukaryota</taxon>
        <taxon>Fungi</taxon>
        <taxon>Dikarya</taxon>
        <taxon>Basidiomycota</taxon>
        <taxon>Agaricomycotina</taxon>
        <taxon>Agaricomycetes</taxon>
        <taxon>Agaricomycetidae</taxon>
        <taxon>Agaricales</taxon>
        <taxon>Marasmiineae</taxon>
        <taxon>Mycenaceae</taxon>
        <taxon>Mycena</taxon>
    </lineage>
</organism>
<feature type="non-terminal residue" evidence="2">
    <location>
        <position position="616"/>
    </location>
</feature>
<dbReference type="EMBL" id="JARJCW010000026">
    <property type="protein sequence ID" value="KAJ7211238.1"/>
    <property type="molecule type" value="Genomic_DNA"/>
</dbReference>
<dbReference type="InterPro" id="IPR002885">
    <property type="entry name" value="PPR_rpt"/>
</dbReference>
<evidence type="ECO:0000256" key="1">
    <source>
        <dbReference type="PROSITE-ProRule" id="PRU00708"/>
    </source>
</evidence>
<evidence type="ECO:0000313" key="3">
    <source>
        <dbReference type="Proteomes" id="UP001219525"/>
    </source>
</evidence>
<name>A0AAD6VH31_9AGAR</name>
<proteinExistence type="predicted"/>
<dbReference type="Proteomes" id="UP001219525">
    <property type="component" value="Unassembled WGS sequence"/>
</dbReference>
<dbReference type="Pfam" id="PF01535">
    <property type="entry name" value="PPR"/>
    <property type="match status" value="1"/>
</dbReference>